<dbReference type="InterPro" id="IPR032568">
    <property type="entry name" value="DUF4926"/>
</dbReference>
<dbReference type="Pfam" id="PF16277">
    <property type="entry name" value="DUF4926"/>
    <property type="match status" value="1"/>
</dbReference>
<proteinExistence type="predicted"/>
<dbReference type="EMBL" id="WHOS01000002">
    <property type="protein sequence ID" value="NUA98247.1"/>
    <property type="molecule type" value="Genomic_DNA"/>
</dbReference>
<feature type="region of interest" description="Disordered" evidence="1">
    <location>
        <begin position="1"/>
        <end position="25"/>
    </location>
</feature>
<reference evidence="2 3" key="1">
    <citation type="submission" date="2019-10" db="EMBL/GenBank/DDBJ databases">
        <title>Genome sequence of Azospirillum melinis.</title>
        <authorList>
            <person name="Ambrosini A."/>
            <person name="Sant'Anna F.H."/>
            <person name="Cassan F.D."/>
            <person name="Souza E.M."/>
            <person name="Passaglia L.M.P."/>
        </authorList>
    </citation>
    <scope>NUCLEOTIDE SEQUENCE [LARGE SCALE GENOMIC DNA]</scope>
    <source>
        <strain evidence="2 3">TMCY0552</strain>
    </source>
</reference>
<evidence type="ECO:0000256" key="1">
    <source>
        <dbReference type="SAM" id="MobiDB-lite"/>
    </source>
</evidence>
<dbReference type="Proteomes" id="UP000605086">
    <property type="component" value="Unassembled WGS sequence"/>
</dbReference>
<evidence type="ECO:0000313" key="3">
    <source>
        <dbReference type="Proteomes" id="UP000605086"/>
    </source>
</evidence>
<comment type="caution">
    <text evidence="2">The sequence shown here is derived from an EMBL/GenBank/DDBJ whole genome shotgun (WGS) entry which is preliminary data.</text>
</comment>
<gene>
    <name evidence="2" type="ORF">GBZ48_03005</name>
</gene>
<feature type="compositionally biased region" description="Polar residues" evidence="1">
    <location>
        <begin position="1"/>
        <end position="10"/>
    </location>
</feature>
<organism evidence="2 3">
    <name type="scientific">Azospirillum melinis</name>
    <dbReference type="NCBI Taxonomy" id="328839"/>
    <lineage>
        <taxon>Bacteria</taxon>
        <taxon>Pseudomonadati</taxon>
        <taxon>Pseudomonadota</taxon>
        <taxon>Alphaproteobacteria</taxon>
        <taxon>Rhodospirillales</taxon>
        <taxon>Azospirillaceae</taxon>
        <taxon>Azospirillum</taxon>
    </lineage>
</organism>
<feature type="compositionally biased region" description="Basic and acidic residues" evidence="1">
    <location>
        <begin position="11"/>
        <end position="25"/>
    </location>
</feature>
<name>A0ABX2K3U9_9PROT</name>
<sequence>MERSTWNPQKRPTDTGAHEPTEELTRVALSKPVETEDGVLPAGSMGTVVGIYRGGAAYEVEFAKPFHTVATVMPDAIRHARA</sequence>
<keyword evidence="3" id="KW-1185">Reference proteome</keyword>
<accession>A0ABX2K3U9</accession>
<protein>
    <submittedName>
        <fullName evidence="2">DUF4926 domain-containing protein</fullName>
    </submittedName>
</protein>
<evidence type="ECO:0000313" key="2">
    <source>
        <dbReference type="EMBL" id="NUA98247.1"/>
    </source>
</evidence>